<feature type="region of interest" description="Disordered" evidence="1">
    <location>
        <begin position="1"/>
        <end position="66"/>
    </location>
</feature>
<name>A0A8B6CCZ2_MYTGA</name>
<dbReference type="Proteomes" id="UP000596742">
    <property type="component" value="Unassembled WGS sequence"/>
</dbReference>
<organism evidence="2 3">
    <name type="scientific">Mytilus galloprovincialis</name>
    <name type="common">Mediterranean mussel</name>
    <dbReference type="NCBI Taxonomy" id="29158"/>
    <lineage>
        <taxon>Eukaryota</taxon>
        <taxon>Metazoa</taxon>
        <taxon>Spiralia</taxon>
        <taxon>Lophotrochozoa</taxon>
        <taxon>Mollusca</taxon>
        <taxon>Bivalvia</taxon>
        <taxon>Autobranchia</taxon>
        <taxon>Pteriomorphia</taxon>
        <taxon>Mytilida</taxon>
        <taxon>Mytiloidea</taxon>
        <taxon>Mytilidae</taxon>
        <taxon>Mytilinae</taxon>
        <taxon>Mytilus</taxon>
    </lineage>
</organism>
<protein>
    <submittedName>
        <fullName evidence="2">Uncharacterized protein</fullName>
    </submittedName>
</protein>
<dbReference type="AlphaFoldDB" id="A0A8B6CCZ2"/>
<feature type="compositionally biased region" description="Basic residues" evidence="1">
    <location>
        <begin position="344"/>
        <end position="357"/>
    </location>
</feature>
<feature type="region of interest" description="Disordered" evidence="1">
    <location>
        <begin position="327"/>
        <end position="357"/>
    </location>
</feature>
<evidence type="ECO:0000313" key="2">
    <source>
        <dbReference type="EMBL" id="VDI02748.1"/>
    </source>
</evidence>
<evidence type="ECO:0000313" key="3">
    <source>
        <dbReference type="Proteomes" id="UP000596742"/>
    </source>
</evidence>
<gene>
    <name evidence="2" type="ORF">MGAL_10B004339</name>
</gene>
<dbReference type="OrthoDB" id="6076093at2759"/>
<accession>A0A8B6CCZ2</accession>
<proteinExistence type="predicted"/>
<keyword evidence="3" id="KW-1185">Reference proteome</keyword>
<comment type="caution">
    <text evidence="2">The sequence shown here is derived from an EMBL/GenBank/DDBJ whole genome shotgun (WGS) entry which is preliminary data.</text>
</comment>
<dbReference type="EMBL" id="UYJE01001519">
    <property type="protein sequence ID" value="VDI02748.1"/>
    <property type="molecule type" value="Genomic_DNA"/>
</dbReference>
<feature type="compositionally biased region" description="Polar residues" evidence="1">
    <location>
        <begin position="50"/>
        <end position="59"/>
    </location>
</feature>
<feature type="compositionally biased region" description="Basic and acidic residues" evidence="1">
    <location>
        <begin position="327"/>
        <end position="338"/>
    </location>
</feature>
<reference evidence="2" key="1">
    <citation type="submission" date="2018-11" db="EMBL/GenBank/DDBJ databases">
        <authorList>
            <person name="Alioto T."/>
            <person name="Alioto T."/>
        </authorList>
    </citation>
    <scope>NUCLEOTIDE SEQUENCE</scope>
</reference>
<evidence type="ECO:0000256" key="1">
    <source>
        <dbReference type="SAM" id="MobiDB-lite"/>
    </source>
</evidence>
<sequence length="357" mass="40887">MPTSSQTMIVMKDNGEDPRIPRRQFPSASAFPPMDSSQYDIPDTTRRNKPSLSNDNSSGFPDAADANGFRGKMYFDRKTQSLRWKIPNMNFNQLARNKLPPTETKQHAAIKIEGNEENQMRLENLRFRRRRGIHGNRIETVSTRSISSTLPKDAKYMPAPPGVKPSHILPAIVPSVNNFSSGDSLSCSTYKHISVPDKPKSLLDELKESISYDSRVSPSMEMRKCLPPKSPNSVVFTLRNNEEYTYNEILDLIKQETGLKAVSLQYDPVDVRTGNSKVPSRWIAEFGFQDDVRLILQNGLQINGEKVVVRLLDNVHKMEFEAYKQKMEEERKRNEREANTCVQRKSRRNKKKINNKL</sequence>